<protein>
    <recommendedName>
        <fullName evidence="6">PX domain-containing protein</fullName>
    </recommendedName>
</protein>
<evidence type="ECO:0000256" key="1">
    <source>
        <dbReference type="ARBA" id="ARBA00004496"/>
    </source>
</evidence>
<dbReference type="Gene3D" id="3.80.10.10">
    <property type="entry name" value="Ribonuclease Inhibitor"/>
    <property type="match status" value="1"/>
</dbReference>
<name>A0A7J7JGX7_BUGNE</name>
<evidence type="ECO:0000256" key="3">
    <source>
        <dbReference type="ARBA" id="ARBA00022614"/>
    </source>
</evidence>
<feature type="region of interest" description="Disordered" evidence="5">
    <location>
        <begin position="653"/>
        <end position="683"/>
    </location>
</feature>
<evidence type="ECO:0000259" key="6">
    <source>
        <dbReference type="PROSITE" id="PS50195"/>
    </source>
</evidence>
<keyword evidence="2" id="KW-0963">Cytoplasm</keyword>
<dbReference type="InterPro" id="IPR036871">
    <property type="entry name" value="PX_dom_sf"/>
</dbReference>
<dbReference type="PANTHER" id="PTHR15454">
    <property type="entry name" value="NISCHARIN RELATED"/>
    <property type="match status" value="1"/>
</dbReference>
<dbReference type="GO" id="GO:0035091">
    <property type="term" value="F:phosphatidylinositol binding"/>
    <property type="evidence" value="ECO:0007669"/>
    <property type="project" value="InterPro"/>
</dbReference>
<evidence type="ECO:0000313" key="7">
    <source>
        <dbReference type="EMBL" id="KAF6025589.1"/>
    </source>
</evidence>
<dbReference type="PANTHER" id="PTHR15454:SF35">
    <property type="entry name" value="NISCHARIN"/>
    <property type="match status" value="1"/>
</dbReference>
<reference evidence="7" key="1">
    <citation type="submission" date="2020-06" db="EMBL/GenBank/DDBJ databases">
        <title>Draft genome of Bugula neritina, a colonial animal packing powerful symbionts and potential medicines.</title>
        <authorList>
            <person name="Rayko M."/>
        </authorList>
    </citation>
    <scope>NUCLEOTIDE SEQUENCE [LARGE SCALE GENOMIC DNA]</scope>
    <source>
        <strain evidence="7">Kwan_BN1</strain>
    </source>
</reference>
<evidence type="ECO:0000256" key="4">
    <source>
        <dbReference type="ARBA" id="ARBA00022737"/>
    </source>
</evidence>
<dbReference type="SMART" id="SM00312">
    <property type="entry name" value="PX"/>
    <property type="match status" value="1"/>
</dbReference>
<dbReference type="SMART" id="SM00365">
    <property type="entry name" value="LRR_SD22"/>
    <property type="match status" value="5"/>
</dbReference>
<dbReference type="Gene3D" id="3.30.1520.10">
    <property type="entry name" value="Phox-like domain"/>
    <property type="match status" value="1"/>
</dbReference>
<gene>
    <name evidence="7" type="ORF">EB796_016131</name>
</gene>
<evidence type="ECO:0000256" key="2">
    <source>
        <dbReference type="ARBA" id="ARBA00022490"/>
    </source>
</evidence>
<dbReference type="InterPro" id="IPR057288">
    <property type="entry name" value="PH_PLEKHM2"/>
</dbReference>
<dbReference type="OrthoDB" id="430293at2759"/>
<dbReference type="Pfam" id="PF00787">
    <property type="entry name" value="PX"/>
    <property type="match status" value="1"/>
</dbReference>
<dbReference type="InterPro" id="IPR001683">
    <property type="entry name" value="PX_dom"/>
</dbReference>
<feature type="domain" description="PX" evidence="6">
    <location>
        <begin position="5"/>
        <end position="132"/>
    </location>
</feature>
<sequence length="1044" mass="115679">MASYSKENTENNIFIVKTENADNYTNYTIEVHIGSVHWQVSHRYSEFYELNEHLVAKHDVDKKLLPPKKAFGNTSEAFIQKRRAGLERYLQILIKQFDRLPFDLATFLDFPKYEINGVTQILAETLFNRGDTLLEKDSTCSMDPLQLYAITERHTKPETVVSTHTRDIGHILDFVTRLTKLRVIGTDKLVGASNINMNNLVYSLTMFKNIQYLELVKCNVKRINGLDHIRKNVRKLKLRKTLTSIQEFLTHSVIYWEDDEAEEGEASRPNIAWPQLTWRCLEKMEYLDLHDNYLESIVNLDGVSCLTHLDVSINRISCLDNLHLKLGNIKSINLSSNKLETLEAFSKLYSLEYLDVSNNQISQVVELNCLGALPLLESLIITGNPVTVIPDYRIQVLKIFGSRAKEVTLDNKKGTEKELDTVAVLLALDTAKQPANAKPLVLIDRLSFCCVLQGVAAEPTFSTNAASAPEAAATGDPKEKQKVHELNTPALEEKLQVLKVKVDSGNSDGVTQRQTAASRFDSPFNSPTRSSAESEQQFHSLSSSPEGAERDGLVEDKSAADSHTADNLVADSHTADSLAADESVADNPTADNLVADESVAGDLSADNMVADKSVADNHIAENLVADISATDCRTPPDGAANIESEDTTIAGDLSSHTAEDNDGGSEISSPSATFSVNSDDGESNAESLVIEDNLANSSMPLMTAQGVEDSKEGFVPPSTPVNISIDVVDHLGQCLANVPNTLKLGYRLDKLIKMDGEELLNLFYHQSVIGRIGNSKEELCHVMWTSLVTYENPGAEQPCLVLLSNQATYFVQASEDEELYKTRSIGHESLKEVCVGPRQQSVRLGGECTNNYYCCITRDPQLVHVFVTRIAFIVDTDFAKPKCEADSASSDEESIYDKKSSEPAHPSGVKFIQRDDNSIDEIKFFLINECGADPSRLDFVEKYFIHLSTPDGLSPCTASLTSDALYFVQESYATIPLPECALEPAACPEYYLKHTVKLSDITDLAFHPKSLQVEIRVKEENRFLHFGSLTVAELFHDRLISISP</sequence>
<dbReference type="Pfam" id="PF13855">
    <property type="entry name" value="LRR_8"/>
    <property type="match status" value="1"/>
</dbReference>
<feature type="compositionally biased region" description="Basic and acidic residues" evidence="5">
    <location>
        <begin position="547"/>
        <end position="563"/>
    </location>
</feature>
<dbReference type="AlphaFoldDB" id="A0A7J7JGX7"/>
<dbReference type="EMBL" id="VXIV02002442">
    <property type="protein sequence ID" value="KAF6025589.1"/>
    <property type="molecule type" value="Genomic_DNA"/>
</dbReference>
<proteinExistence type="predicted"/>
<dbReference type="FunFam" id="3.30.1520.10:FF:000020">
    <property type="entry name" value="nischarin isoform X1"/>
    <property type="match status" value="1"/>
</dbReference>
<comment type="subcellular location">
    <subcellularLocation>
        <location evidence="1">Cytoplasm</location>
    </subcellularLocation>
</comment>
<evidence type="ECO:0000313" key="8">
    <source>
        <dbReference type="Proteomes" id="UP000593567"/>
    </source>
</evidence>
<accession>A0A7J7JGX7</accession>
<comment type="caution">
    <text evidence="7">The sequence shown here is derived from an EMBL/GenBank/DDBJ whole genome shotgun (WGS) entry which is preliminary data.</text>
</comment>
<evidence type="ECO:0000256" key="5">
    <source>
        <dbReference type="SAM" id="MobiDB-lite"/>
    </source>
</evidence>
<dbReference type="Pfam" id="PF23142">
    <property type="entry name" value="PH_PLEKHM2"/>
    <property type="match status" value="1"/>
</dbReference>
<feature type="compositionally biased region" description="Polar residues" evidence="5">
    <location>
        <begin position="666"/>
        <end position="678"/>
    </location>
</feature>
<dbReference type="PROSITE" id="PS51450">
    <property type="entry name" value="LRR"/>
    <property type="match status" value="4"/>
</dbReference>
<organism evidence="7 8">
    <name type="scientific">Bugula neritina</name>
    <name type="common">Brown bryozoan</name>
    <name type="synonym">Sertularia neritina</name>
    <dbReference type="NCBI Taxonomy" id="10212"/>
    <lineage>
        <taxon>Eukaryota</taxon>
        <taxon>Metazoa</taxon>
        <taxon>Spiralia</taxon>
        <taxon>Lophotrochozoa</taxon>
        <taxon>Bryozoa</taxon>
        <taxon>Gymnolaemata</taxon>
        <taxon>Cheilostomatida</taxon>
        <taxon>Flustrina</taxon>
        <taxon>Buguloidea</taxon>
        <taxon>Bugulidae</taxon>
        <taxon>Bugula</taxon>
    </lineage>
</organism>
<dbReference type="SUPFAM" id="SSF52075">
    <property type="entry name" value="Outer arm dynein light chain 1"/>
    <property type="match status" value="1"/>
</dbReference>
<dbReference type="InterPro" id="IPR003591">
    <property type="entry name" value="Leu-rich_rpt_typical-subtyp"/>
</dbReference>
<dbReference type="SMART" id="SM00369">
    <property type="entry name" value="LRR_TYP"/>
    <property type="match status" value="4"/>
</dbReference>
<dbReference type="InterPro" id="IPR032675">
    <property type="entry name" value="LRR_dom_sf"/>
</dbReference>
<dbReference type="SUPFAM" id="SSF64268">
    <property type="entry name" value="PX domain"/>
    <property type="match status" value="1"/>
</dbReference>
<feature type="region of interest" description="Disordered" evidence="5">
    <location>
        <begin position="505"/>
        <end position="563"/>
    </location>
</feature>
<feature type="compositionally biased region" description="Polar residues" evidence="5">
    <location>
        <begin position="505"/>
        <end position="545"/>
    </location>
</feature>
<keyword evidence="8" id="KW-1185">Reference proteome</keyword>
<dbReference type="GO" id="GO:0005737">
    <property type="term" value="C:cytoplasm"/>
    <property type="evidence" value="ECO:0007669"/>
    <property type="project" value="UniProtKB-SubCell"/>
</dbReference>
<dbReference type="PROSITE" id="PS50195">
    <property type="entry name" value="PX"/>
    <property type="match status" value="1"/>
</dbReference>
<dbReference type="Proteomes" id="UP000593567">
    <property type="component" value="Unassembled WGS sequence"/>
</dbReference>
<keyword evidence="3" id="KW-0433">Leucine-rich repeat</keyword>
<dbReference type="InterPro" id="IPR001611">
    <property type="entry name" value="Leu-rich_rpt"/>
</dbReference>
<keyword evidence="4" id="KW-0677">Repeat</keyword>